<proteinExistence type="predicted"/>
<comment type="caution">
    <text evidence="2">The sequence shown here is derived from an EMBL/GenBank/DDBJ whole genome shotgun (WGS) entry which is preliminary data.</text>
</comment>
<name>A0A9D2FTP4_9FIRM</name>
<accession>A0A9D2FTP4</accession>
<sequence>MRRVCGLVLFCMGIGLFVALIFPKTFLMVVAAALCLLAGYNLFCG</sequence>
<dbReference type="Proteomes" id="UP000824056">
    <property type="component" value="Unassembled WGS sequence"/>
</dbReference>
<feature type="transmembrane region" description="Helical" evidence="1">
    <location>
        <begin position="7"/>
        <end position="40"/>
    </location>
</feature>
<dbReference type="EMBL" id="DXBG01000274">
    <property type="protein sequence ID" value="HIZ66572.1"/>
    <property type="molecule type" value="Genomic_DNA"/>
</dbReference>
<organism evidence="2 3">
    <name type="scientific">Candidatus Blautia pullicola</name>
    <dbReference type="NCBI Taxonomy" id="2838498"/>
    <lineage>
        <taxon>Bacteria</taxon>
        <taxon>Bacillati</taxon>
        <taxon>Bacillota</taxon>
        <taxon>Clostridia</taxon>
        <taxon>Lachnospirales</taxon>
        <taxon>Lachnospiraceae</taxon>
        <taxon>Blautia</taxon>
    </lineage>
</organism>
<evidence type="ECO:0000256" key="1">
    <source>
        <dbReference type="SAM" id="Phobius"/>
    </source>
</evidence>
<gene>
    <name evidence="2" type="ORF">H9809_11865</name>
</gene>
<evidence type="ECO:0008006" key="4">
    <source>
        <dbReference type="Google" id="ProtNLM"/>
    </source>
</evidence>
<keyword evidence="1" id="KW-1133">Transmembrane helix</keyword>
<protein>
    <recommendedName>
        <fullName evidence="4">DUF2892 domain-containing protein</fullName>
    </recommendedName>
</protein>
<dbReference type="AlphaFoldDB" id="A0A9D2FTP4"/>
<reference evidence="2" key="2">
    <citation type="submission" date="2021-04" db="EMBL/GenBank/DDBJ databases">
        <authorList>
            <person name="Gilroy R."/>
        </authorList>
    </citation>
    <scope>NUCLEOTIDE SEQUENCE</scope>
    <source>
        <strain evidence="2">1068</strain>
    </source>
</reference>
<evidence type="ECO:0000313" key="3">
    <source>
        <dbReference type="Proteomes" id="UP000824056"/>
    </source>
</evidence>
<keyword evidence="1" id="KW-0472">Membrane</keyword>
<reference evidence="2" key="1">
    <citation type="journal article" date="2021" name="PeerJ">
        <title>Extensive microbial diversity within the chicken gut microbiome revealed by metagenomics and culture.</title>
        <authorList>
            <person name="Gilroy R."/>
            <person name="Ravi A."/>
            <person name="Getino M."/>
            <person name="Pursley I."/>
            <person name="Horton D.L."/>
            <person name="Alikhan N.F."/>
            <person name="Baker D."/>
            <person name="Gharbi K."/>
            <person name="Hall N."/>
            <person name="Watson M."/>
            <person name="Adriaenssens E.M."/>
            <person name="Foster-Nyarko E."/>
            <person name="Jarju S."/>
            <person name="Secka A."/>
            <person name="Antonio M."/>
            <person name="Oren A."/>
            <person name="Chaudhuri R.R."/>
            <person name="La Ragione R."/>
            <person name="Hildebrand F."/>
            <person name="Pallen M.J."/>
        </authorList>
    </citation>
    <scope>NUCLEOTIDE SEQUENCE</scope>
    <source>
        <strain evidence="2">1068</strain>
    </source>
</reference>
<evidence type="ECO:0000313" key="2">
    <source>
        <dbReference type="EMBL" id="HIZ66572.1"/>
    </source>
</evidence>
<keyword evidence="1" id="KW-0812">Transmembrane</keyword>